<name>A0AA39UJ41_9AGAR</name>
<dbReference type="EMBL" id="JAUEPR010000005">
    <property type="protein sequence ID" value="KAK0484844.1"/>
    <property type="molecule type" value="Genomic_DNA"/>
</dbReference>
<comment type="caution">
    <text evidence="1">The sequence shown here is derived from an EMBL/GenBank/DDBJ whole genome shotgun (WGS) entry which is preliminary data.</text>
</comment>
<reference evidence="1" key="1">
    <citation type="submission" date="2023-06" db="EMBL/GenBank/DDBJ databases">
        <authorList>
            <consortium name="Lawrence Berkeley National Laboratory"/>
            <person name="Ahrendt S."/>
            <person name="Sahu N."/>
            <person name="Indic B."/>
            <person name="Wong-Bajracharya J."/>
            <person name="Merenyi Z."/>
            <person name="Ke H.-M."/>
            <person name="Monk M."/>
            <person name="Kocsube S."/>
            <person name="Drula E."/>
            <person name="Lipzen A."/>
            <person name="Balint B."/>
            <person name="Henrissat B."/>
            <person name="Andreopoulos B."/>
            <person name="Martin F.M."/>
            <person name="Harder C.B."/>
            <person name="Rigling D."/>
            <person name="Ford K.L."/>
            <person name="Foster G.D."/>
            <person name="Pangilinan J."/>
            <person name="Papanicolaou A."/>
            <person name="Barry K."/>
            <person name="LaButti K."/>
            <person name="Viragh M."/>
            <person name="Koriabine M."/>
            <person name="Yan M."/>
            <person name="Riley R."/>
            <person name="Champramary S."/>
            <person name="Plett K.L."/>
            <person name="Tsai I.J."/>
            <person name="Slot J."/>
            <person name="Sipos G."/>
            <person name="Plett J."/>
            <person name="Nagy L.G."/>
            <person name="Grigoriev I.V."/>
        </authorList>
    </citation>
    <scope>NUCLEOTIDE SEQUENCE</scope>
    <source>
        <strain evidence="1">ICMP 16352</strain>
    </source>
</reference>
<dbReference type="AlphaFoldDB" id="A0AA39UJ41"/>
<keyword evidence="2" id="KW-1185">Reference proteome</keyword>
<protein>
    <submittedName>
        <fullName evidence="1">Uncharacterized protein</fullName>
    </submittedName>
</protein>
<proteinExistence type="predicted"/>
<evidence type="ECO:0000313" key="1">
    <source>
        <dbReference type="EMBL" id="KAK0484844.1"/>
    </source>
</evidence>
<gene>
    <name evidence="1" type="ORF">IW261DRAFT_1416749</name>
</gene>
<sequence length="324" mass="37617">MKSVNHAFRTRVDNNRNIEPILTCKIARQALCLLHTYGENWDESGYMWKTIERHSENIIGGVNDDFEVPEQSVASTGNFLNLLQRSNAPNLKDSPPLSSCCVRSVVATRPYWLEDIMFEGEHGREEKKKGRDRVHHFRGNFTTRVPAIDLLQKGTKCSSNNTYLNKIMPFSHGYWAFKDPNKIQMSPFYDGRLESSTRWENVGIGGLDMNNFQNYRLKYLPSDVTKFERGKGLFGWENESAPQMPTSPMQEFPSRVDEVDVNRRTSAEKQDWTKMHQFPYEYTRIDGIGRLHILSTRREEEGETFADEFLLDEARNLPELGSFW</sequence>
<accession>A0AA39UJ41</accession>
<dbReference type="Proteomes" id="UP001175227">
    <property type="component" value="Unassembled WGS sequence"/>
</dbReference>
<organism evidence="1 2">
    <name type="scientific">Armillaria novae-zelandiae</name>
    <dbReference type="NCBI Taxonomy" id="153914"/>
    <lineage>
        <taxon>Eukaryota</taxon>
        <taxon>Fungi</taxon>
        <taxon>Dikarya</taxon>
        <taxon>Basidiomycota</taxon>
        <taxon>Agaricomycotina</taxon>
        <taxon>Agaricomycetes</taxon>
        <taxon>Agaricomycetidae</taxon>
        <taxon>Agaricales</taxon>
        <taxon>Marasmiineae</taxon>
        <taxon>Physalacriaceae</taxon>
        <taxon>Armillaria</taxon>
    </lineage>
</organism>
<evidence type="ECO:0000313" key="2">
    <source>
        <dbReference type="Proteomes" id="UP001175227"/>
    </source>
</evidence>